<dbReference type="SMART" id="SM00331">
    <property type="entry name" value="PP2C_SIG"/>
    <property type="match status" value="1"/>
</dbReference>
<gene>
    <name evidence="2" type="ordered locus">Dred_1584</name>
</gene>
<dbReference type="Gene3D" id="3.60.40.10">
    <property type="entry name" value="PPM-type phosphatase domain"/>
    <property type="match status" value="1"/>
</dbReference>
<reference evidence="2 3" key="1">
    <citation type="submission" date="2007-03" db="EMBL/GenBank/DDBJ databases">
        <title>Complete sequence of Desulfotomaculum reducens MI-1.</title>
        <authorList>
            <consortium name="US DOE Joint Genome Institute"/>
            <person name="Copeland A."/>
            <person name="Lucas S."/>
            <person name="Lapidus A."/>
            <person name="Barry K."/>
            <person name="Detter J.C."/>
            <person name="Glavina del Rio T."/>
            <person name="Hammon N."/>
            <person name="Israni S."/>
            <person name="Dalin E."/>
            <person name="Tice H."/>
            <person name="Pitluck S."/>
            <person name="Sims D."/>
            <person name="Brettin T."/>
            <person name="Bruce D."/>
            <person name="Han C."/>
            <person name="Tapia R."/>
            <person name="Schmutz J."/>
            <person name="Larimer F."/>
            <person name="Land M."/>
            <person name="Hauser L."/>
            <person name="Kyrpides N."/>
            <person name="Kim E."/>
            <person name="Tebo B.M."/>
            <person name="Richardson P."/>
        </authorList>
    </citation>
    <scope>NUCLEOTIDE SEQUENCE [LARGE SCALE GENOMIC DNA]</scope>
    <source>
        <strain evidence="2 3">MI-1</strain>
    </source>
</reference>
<dbReference type="PANTHER" id="PTHR35801">
    <property type="entry name" value="PHOSPHOSERINE PHOSPHATASE RSBX"/>
    <property type="match status" value="1"/>
</dbReference>
<dbReference type="InterPro" id="IPR039248">
    <property type="entry name" value="Ptase_RsbX"/>
</dbReference>
<dbReference type="PANTHER" id="PTHR35801:SF1">
    <property type="entry name" value="PHOSPHOSERINE PHOSPHATASE RSBX"/>
    <property type="match status" value="1"/>
</dbReference>
<dbReference type="HOGENOM" id="CLU_703441_0_0_9"/>
<dbReference type="AlphaFoldDB" id="A4J4V9"/>
<dbReference type="OrthoDB" id="1090916at2"/>
<dbReference type="eggNOG" id="COG2208">
    <property type="taxonomic scope" value="Bacteria"/>
</dbReference>
<protein>
    <submittedName>
        <fullName evidence="2">Stage II sporulation E family protein</fullName>
    </submittedName>
</protein>
<dbReference type="RefSeq" id="WP_011877928.1">
    <property type="nucleotide sequence ID" value="NC_009253.1"/>
</dbReference>
<sequence length="383" mass="42095">MKIYLDIGVAQLKKYGEELCGDSVEIVRTTQADLVVLSDGLGSGVKANILSRLTTKTAATMLRMGGNIDEVIDTVAKTLPIDKTIHAAYSTFSILQVQNNGKLHLVEYDNPGAFIGNQNTLFTPRREERTIAGKKIREYDFEVDDHDWLVLTSDGVLNAGTNGQMNVNWGWDRMSRFIEDSYAPDKTASEWSEEIVGLCNSLYGEQPGDDVTVVAVKVRHPVHVTLLIGPPKQREDDRRVVRKLMESPGAKVICGGTTGEIVGRVLGRKVFVDISSVVEGIPPVGMLPGIDLITEGAVTLVQTLEHIKGNTKLKDLKDGKDGASRLATLLRSADSIHIMVGRAQNDALDCNDVPAIYAYKHHVIRDLINSLREIGKEITEEYF</sequence>
<accession>A4J4V9</accession>
<dbReference type="EMBL" id="CP000612">
    <property type="protein sequence ID" value="ABO50112.1"/>
    <property type="molecule type" value="Genomic_DNA"/>
</dbReference>
<dbReference type="KEGG" id="drm:Dred_1584"/>
<dbReference type="SUPFAM" id="SSF81606">
    <property type="entry name" value="PP2C-like"/>
    <property type="match status" value="1"/>
</dbReference>
<dbReference type="InterPro" id="IPR036457">
    <property type="entry name" value="PPM-type-like_dom_sf"/>
</dbReference>
<keyword evidence="3" id="KW-1185">Reference proteome</keyword>
<dbReference type="Pfam" id="PF07228">
    <property type="entry name" value="SpoIIE"/>
    <property type="match status" value="1"/>
</dbReference>
<feature type="domain" description="PPM-type phosphatase" evidence="1">
    <location>
        <begin position="4"/>
        <end position="218"/>
    </location>
</feature>
<dbReference type="InterPro" id="IPR001932">
    <property type="entry name" value="PPM-type_phosphatase-like_dom"/>
</dbReference>
<evidence type="ECO:0000259" key="1">
    <source>
        <dbReference type="SMART" id="SM00331"/>
    </source>
</evidence>
<name>A4J4V9_DESRM</name>
<organism evidence="2 3">
    <name type="scientific">Desulforamulus reducens (strain ATCC BAA-1160 / DSM 100696 / MI-1)</name>
    <name type="common">Desulfotomaculum reducens</name>
    <dbReference type="NCBI Taxonomy" id="349161"/>
    <lineage>
        <taxon>Bacteria</taxon>
        <taxon>Bacillati</taxon>
        <taxon>Bacillota</taxon>
        <taxon>Clostridia</taxon>
        <taxon>Eubacteriales</taxon>
        <taxon>Peptococcaceae</taxon>
        <taxon>Desulforamulus</taxon>
    </lineage>
</organism>
<evidence type="ECO:0000313" key="2">
    <source>
        <dbReference type="EMBL" id="ABO50112.1"/>
    </source>
</evidence>
<evidence type="ECO:0000313" key="3">
    <source>
        <dbReference type="Proteomes" id="UP000001556"/>
    </source>
</evidence>
<proteinExistence type="predicted"/>
<dbReference type="Proteomes" id="UP000001556">
    <property type="component" value="Chromosome"/>
</dbReference>
<dbReference type="STRING" id="349161.Dred_1584"/>